<dbReference type="InterPro" id="IPR023296">
    <property type="entry name" value="Glyco_hydro_beta-prop_sf"/>
</dbReference>
<evidence type="ECO:0000256" key="5">
    <source>
        <dbReference type="SAM" id="Phobius"/>
    </source>
</evidence>
<dbReference type="Proteomes" id="UP000053259">
    <property type="component" value="Unassembled WGS sequence"/>
</dbReference>
<dbReference type="CDD" id="cd18821">
    <property type="entry name" value="GH43_Pc3Gal43A-like"/>
    <property type="match status" value="1"/>
</dbReference>
<keyword evidence="5" id="KW-0812">Transmembrane</keyword>
<sequence>MSNNVLAAVFRPEHRLKVVFGIFSFICICYLLTPSGSLRSSFTELQIVPGATWTATGTNAHIQAHGPGIIKIQSTYYLIGEDKTGDMQKGHFKHVNCYSSTNLVDWKFENHLLSRDDSIPELGPNRIVERPKVLYNEETKTYVMIMHIDNEVYQSAQIGFANSSAVCGKYTWQGSTRPLQHESRDIGVFQDDDGSAYLMSEDRPNGLHIFKLTTDYMAVAQVMYSFPQNIESPAMFKRDGIYYLFGSHITGWNHNDNVYTTATSLMGPWAPWKEFAPHGSNTFESQTSFVLPVGKDLVIYGGDRWVPKNLHSSTYVWLPLQIKGTIVKMNSDAPWTIDGPRGVWHSAPAPVWLEAESARLQNGAKVVPCPACSGGQAVGHINGDEHGSIQLDGIRFATSGRKTFRLQYVFKGIDERQAEVILYVNGNGDTRKKIVSFLPISVQPGIAVVDFEVPSGLHSLSIRGVDGKPGPDLDRISIPK</sequence>
<reference evidence="6 7" key="1">
    <citation type="submission" date="2015-01" db="EMBL/GenBank/DDBJ databases">
        <title>The Genome Sequence of Ochroconis gallopava CBS43764.</title>
        <authorList>
            <consortium name="The Broad Institute Genomics Platform"/>
            <person name="Cuomo C."/>
            <person name="de Hoog S."/>
            <person name="Gorbushina A."/>
            <person name="Stielow B."/>
            <person name="Teixiera M."/>
            <person name="Abouelleil A."/>
            <person name="Chapman S.B."/>
            <person name="Priest M."/>
            <person name="Young S.K."/>
            <person name="Wortman J."/>
            <person name="Nusbaum C."/>
            <person name="Birren B."/>
        </authorList>
    </citation>
    <scope>NUCLEOTIDE SEQUENCE [LARGE SCALE GENOMIC DNA]</scope>
    <source>
        <strain evidence="6 7">CBS 43764</strain>
    </source>
</reference>
<dbReference type="InterPro" id="IPR006710">
    <property type="entry name" value="Glyco_hydro_43"/>
</dbReference>
<dbReference type="OrthoDB" id="9970295at2759"/>
<organism evidence="6 7">
    <name type="scientific">Verruconis gallopava</name>
    <dbReference type="NCBI Taxonomy" id="253628"/>
    <lineage>
        <taxon>Eukaryota</taxon>
        <taxon>Fungi</taxon>
        <taxon>Dikarya</taxon>
        <taxon>Ascomycota</taxon>
        <taxon>Pezizomycotina</taxon>
        <taxon>Dothideomycetes</taxon>
        <taxon>Pleosporomycetidae</taxon>
        <taxon>Venturiales</taxon>
        <taxon>Sympoventuriaceae</taxon>
        <taxon>Verruconis</taxon>
    </lineage>
</organism>
<name>A0A0D2AQV4_9PEZI</name>
<dbReference type="AlphaFoldDB" id="A0A0D2AQV4"/>
<dbReference type="PANTHER" id="PTHR22925:SF3">
    <property type="entry name" value="GLYCOSYL HYDROLASE FAMILY PROTEIN 43"/>
    <property type="match status" value="1"/>
</dbReference>
<dbReference type="GO" id="GO:0004553">
    <property type="term" value="F:hydrolase activity, hydrolyzing O-glycosyl compounds"/>
    <property type="evidence" value="ECO:0007669"/>
    <property type="project" value="InterPro"/>
</dbReference>
<dbReference type="GeneID" id="27307975"/>
<dbReference type="PANTHER" id="PTHR22925">
    <property type="entry name" value="GLYCOSYL HYDROLASE 43 FAMILY MEMBER"/>
    <property type="match status" value="1"/>
</dbReference>
<dbReference type="GO" id="GO:0005975">
    <property type="term" value="P:carbohydrate metabolic process"/>
    <property type="evidence" value="ECO:0007669"/>
    <property type="project" value="InterPro"/>
</dbReference>
<evidence type="ECO:0000256" key="1">
    <source>
        <dbReference type="ARBA" id="ARBA00009865"/>
    </source>
</evidence>
<dbReference type="InParanoid" id="A0A0D2AQV4"/>
<dbReference type="HOGENOM" id="CLU_016116_1_1_1"/>
<evidence type="ECO:0000313" key="7">
    <source>
        <dbReference type="Proteomes" id="UP000053259"/>
    </source>
</evidence>
<dbReference type="RefSeq" id="XP_016218922.1">
    <property type="nucleotide sequence ID" value="XM_016352665.1"/>
</dbReference>
<gene>
    <name evidence="6" type="ORF">PV09_00002</name>
</gene>
<keyword evidence="7" id="KW-1185">Reference proteome</keyword>
<dbReference type="SUPFAM" id="SSF75005">
    <property type="entry name" value="Arabinanase/levansucrase/invertase"/>
    <property type="match status" value="1"/>
</dbReference>
<evidence type="ECO:0000256" key="3">
    <source>
        <dbReference type="ARBA" id="ARBA00023295"/>
    </source>
</evidence>
<keyword evidence="5" id="KW-1133">Transmembrane helix</keyword>
<protein>
    <recommendedName>
        <fullName evidence="8">CBM6 domain-containing protein</fullName>
    </recommendedName>
</protein>
<dbReference type="SUPFAM" id="SSF49785">
    <property type="entry name" value="Galactose-binding domain-like"/>
    <property type="match status" value="1"/>
</dbReference>
<evidence type="ECO:0000256" key="2">
    <source>
        <dbReference type="ARBA" id="ARBA00022801"/>
    </source>
</evidence>
<dbReference type="Gene3D" id="2.115.10.20">
    <property type="entry name" value="Glycosyl hydrolase domain, family 43"/>
    <property type="match status" value="1"/>
</dbReference>
<dbReference type="EMBL" id="KN847529">
    <property type="protein sequence ID" value="KIW09053.1"/>
    <property type="molecule type" value="Genomic_DNA"/>
</dbReference>
<dbReference type="Pfam" id="PF04616">
    <property type="entry name" value="Glyco_hydro_43"/>
    <property type="match status" value="1"/>
</dbReference>
<evidence type="ECO:0000256" key="4">
    <source>
        <dbReference type="RuleBase" id="RU361187"/>
    </source>
</evidence>
<evidence type="ECO:0008006" key="8">
    <source>
        <dbReference type="Google" id="ProtNLM"/>
    </source>
</evidence>
<dbReference type="VEuPathDB" id="FungiDB:PV09_00002"/>
<comment type="similarity">
    <text evidence="1 4">Belongs to the glycosyl hydrolase 43 family.</text>
</comment>
<dbReference type="Gene3D" id="2.60.120.260">
    <property type="entry name" value="Galactose-binding domain-like"/>
    <property type="match status" value="1"/>
</dbReference>
<dbReference type="InterPro" id="IPR008979">
    <property type="entry name" value="Galactose-bd-like_sf"/>
</dbReference>
<keyword evidence="2 4" id="KW-0378">Hydrolase</keyword>
<evidence type="ECO:0000313" key="6">
    <source>
        <dbReference type="EMBL" id="KIW09053.1"/>
    </source>
</evidence>
<keyword evidence="3 4" id="KW-0326">Glycosidase</keyword>
<accession>A0A0D2AQV4</accession>
<feature type="transmembrane region" description="Helical" evidence="5">
    <location>
        <begin position="16"/>
        <end position="33"/>
    </location>
</feature>
<proteinExistence type="inferred from homology"/>
<dbReference type="STRING" id="253628.A0A0D2AQV4"/>
<keyword evidence="5" id="KW-0472">Membrane</keyword>